<accession>A0A9Q1QQX1</accession>
<keyword evidence="4" id="KW-1185">Reference proteome</keyword>
<dbReference type="EMBL" id="JAKOGI010000006">
    <property type="protein sequence ID" value="KAJ8452008.1"/>
    <property type="molecule type" value="Genomic_DNA"/>
</dbReference>
<evidence type="ECO:0000256" key="2">
    <source>
        <dbReference type="SAM" id="Phobius"/>
    </source>
</evidence>
<dbReference type="GO" id="GO:0016747">
    <property type="term" value="F:acyltransferase activity, transferring groups other than amino-acyl groups"/>
    <property type="evidence" value="ECO:0007669"/>
    <property type="project" value="TreeGrafter"/>
</dbReference>
<dbReference type="InterPro" id="IPR001563">
    <property type="entry name" value="Peptidase_S10"/>
</dbReference>
<sequence length="257" mass="29264">MAMDDAYVYSFRSICTPNLHLNLKHFLPVFCLSILILSLSSFAATIVESIPGYPGDLPFRLETGYIGVGDEEQIQLFYYYIESERDPKTDPLVLWLTGGPGASGLSDLVLEIGPLDFDYPASWQTGETKFKLNPYSWTKVASVIFIDAPVGAGFSYATIPEGYYTDDITATRHTYEFLRKVRKWHYLICIMQKFFPFIKEHFPATTSYHITPLLKKGKIKIRLVRSVINTLPYCLVSVDVYRTGQETVQVIVRYCTC</sequence>
<proteinExistence type="inferred from homology"/>
<dbReference type="PANTHER" id="PTHR11802">
    <property type="entry name" value="SERINE PROTEASE FAMILY S10 SERINE CARBOXYPEPTIDASE"/>
    <property type="match status" value="1"/>
</dbReference>
<comment type="similarity">
    <text evidence="1">Belongs to the peptidase S10 family.</text>
</comment>
<dbReference type="SUPFAM" id="SSF53474">
    <property type="entry name" value="alpha/beta-Hydrolases"/>
    <property type="match status" value="1"/>
</dbReference>
<keyword evidence="2" id="KW-0472">Membrane</keyword>
<comment type="caution">
    <text evidence="3">The sequence shown here is derived from an EMBL/GenBank/DDBJ whole genome shotgun (WGS) entry which is preliminary data.</text>
</comment>
<dbReference type="OrthoDB" id="443318at2759"/>
<evidence type="ECO:0000313" key="3">
    <source>
        <dbReference type="EMBL" id="KAJ8452008.1"/>
    </source>
</evidence>
<dbReference type="GO" id="GO:0004185">
    <property type="term" value="F:serine-type carboxypeptidase activity"/>
    <property type="evidence" value="ECO:0007669"/>
    <property type="project" value="InterPro"/>
</dbReference>
<dbReference type="PRINTS" id="PR00724">
    <property type="entry name" value="CRBOXYPTASEC"/>
</dbReference>
<reference evidence="3" key="1">
    <citation type="submission" date="2022-04" db="EMBL/GenBank/DDBJ databases">
        <title>Carnegiea gigantea Genome sequencing and assembly v2.</title>
        <authorList>
            <person name="Copetti D."/>
            <person name="Sanderson M.J."/>
            <person name="Burquez A."/>
            <person name="Wojciechowski M.F."/>
        </authorList>
    </citation>
    <scope>NUCLEOTIDE SEQUENCE</scope>
    <source>
        <strain evidence="3">SGP5-SGP5p</strain>
        <tissue evidence="3">Aerial part</tissue>
    </source>
</reference>
<evidence type="ECO:0008006" key="5">
    <source>
        <dbReference type="Google" id="ProtNLM"/>
    </source>
</evidence>
<dbReference type="InterPro" id="IPR029058">
    <property type="entry name" value="AB_hydrolase_fold"/>
</dbReference>
<dbReference type="PANTHER" id="PTHR11802:SF224">
    <property type="entry name" value="SERINE CARBOXYPEPTIDASE-LIKE 7 ISOFORM X1"/>
    <property type="match status" value="1"/>
</dbReference>
<name>A0A9Q1QQX1_9CARY</name>
<feature type="transmembrane region" description="Helical" evidence="2">
    <location>
        <begin position="26"/>
        <end position="47"/>
    </location>
</feature>
<dbReference type="Proteomes" id="UP001153076">
    <property type="component" value="Unassembled WGS sequence"/>
</dbReference>
<dbReference type="Pfam" id="PF00450">
    <property type="entry name" value="Peptidase_S10"/>
    <property type="match status" value="1"/>
</dbReference>
<keyword evidence="2" id="KW-0812">Transmembrane</keyword>
<evidence type="ECO:0000313" key="4">
    <source>
        <dbReference type="Proteomes" id="UP001153076"/>
    </source>
</evidence>
<gene>
    <name evidence="3" type="ORF">Cgig2_016589</name>
</gene>
<dbReference type="AlphaFoldDB" id="A0A9Q1QQX1"/>
<organism evidence="3 4">
    <name type="scientific">Carnegiea gigantea</name>
    <dbReference type="NCBI Taxonomy" id="171969"/>
    <lineage>
        <taxon>Eukaryota</taxon>
        <taxon>Viridiplantae</taxon>
        <taxon>Streptophyta</taxon>
        <taxon>Embryophyta</taxon>
        <taxon>Tracheophyta</taxon>
        <taxon>Spermatophyta</taxon>
        <taxon>Magnoliopsida</taxon>
        <taxon>eudicotyledons</taxon>
        <taxon>Gunneridae</taxon>
        <taxon>Pentapetalae</taxon>
        <taxon>Caryophyllales</taxon>
        <taxon>Cactineae</taxon>
        <taxon>Cactaceae</taxon>
        <taxon>Cactoideae</taxon>
        <taxon>Echinocereeae</taxon>
        <taxon>Carnegiea</taxon>
    </lineage>
</organism>
<evidence type="ECO:0000256" key="1">
    <source>
        <dbReference type="ARBA" id="ARBA00009431"/>
    </source>
</evidence>
<keyword evidence="2" id="KW-1133">Transmembrane helix</keyword>
<dbReference type="GO" id="GO:0006508">
    <property type="term" value="P:proteolysis"/>
    <property type="evidence" value="ECO:0007669"/>
    <property type="project" value="InterPro"/>
</dbReference>
<dbReference type="GO" id="GO:0019748">
    <property type="term" value="P:secondary metabolic process"/>
    <property type="evidence" value="ECO:0007669"/>
    <property type="project" value="TreeGrafter"/>
</dbReference>
<dbReference type="Gene3D" id="3.40.50.1820">
    <property type="entry name" value="alpha/beta hydrolase"/>
    <property type="match status" value="1"/>
</dbReference>
<protein>
    <recommendedName>
        <fullName evidence="5">Serine carboxypeptidase</fullName>
    </recommendedName>
</protein>